<gene>
    <name evidence="2" type="ORF">V6M85_01135</name>
</gene>
<evidence type="ECO:0008006" key="4">
    <source>
        <dbReference type="Google" id="ProtNLM"/>
    </source>
</evidence>
<evidence type="ECO:0000313" key="3">
    <source>
        <dbReference type="Proteomes" id="UP001432202"/>
    </source>
</evidence>
<feature type="transmembrane region" description="Helical" evidence="1">
    <location>
        <begin position="319"/>
        <end position="339"/>
    </location>
</feature>
<dbReference type="AlphaFoldDB" id="A0AAX4L2U8"/>
<feature type="transmembrane region" description="Helical" evidence="1">
    <location>
        <begin position="92"/>
        <end position="112"/>
    </location>
</feature>
<feature type="transmembrane region" description="Helical" evidence="1">
    <location>
        <begin position="150"/>
        <end position="169"/>
    </location>
</feature>
<feature type="transmembrane region" description="Helical" evidence="1">
    <location>
        <begin position="12"/>
        <end position="34"/>
    </location>
</feature>
<feature type="transmembrane region" description="Helical" evidence="1">
    <location>
        <begin position="66"/>
        <end position="85"/>
    </location>
</feature>
<dbReference type="Gene3D" id="1.20.1250.20">
    <property type="entry name" value="MFS general substrate transporter like domains"/>
    <property type="match status" value="2"/>
</dbReference>
<dbReference type="SUPFAM" id="SSF103473">
    <property type="entry name" value="MFS general substrate transporter"/>
    <property type="match status" value="2"/>
</dbReference>
<reference evidence="2 3" key="1">
    <citation type="submission" date="2024-02" db="EMBL/GenBank/DDBJ databases">
        <title>STSV induces naive adaptation in Sulfolobus.</title>
        <authorList>
            <person name="Xiang X."/>
            <person name="Song M."/>
        </authorList>
    </citation>
    <scope>NUCLEOTIDE SEQUENCE [LARGE SCALE GENOMIC DNA]</scope>
    <source>
        <strain evidence="2 3">RT2</strain>
    </source>
</reference>
<feature type="transmembrane region" description="Helical" evidence="1">
    <location>
        <begin position="221"/>
        <end position="240"/>
    </location>
</feature>
<feature type="transmembrane region" description="Helical" evidence="1">
    <location>
        <begin position="124"/>
        <end position="143"/>
    </location>
</feature>
<sequence>MESNERLLLGSWIIWSVAYYMYYPFISIYLSHFVMESKLSLFFAIFQAVSLPLPLIGAMISRFNKVLPIIIGMLSGGIGIILLSFSRNIYEAVLFMTVNYFISISFPSYYTLMSEIGEGVITRIWSLSIIPSIIMPSIGGVISQYLGLRALFIISGTILASSFLPMLNFKKYALTRDQSSLNLVVNRSSFITIFLILPIAMEFPYLYLAIYQHFGLTKEQLGVIATLAEILGMILSYSASRFMSVKKYFLSLSLLLFSLTSIYFISPIFGIFFGCWEAIIPLTLEYFSSRRTPYDYAFINLMQGLGWMLGYLVDYFFPNISLLLLSSGVIAFLLALAILSSKK</sequence>
<dbReference type="EMBL" id="CP146016">
    <property type="protein sequence ID" value="WWQ60711.1"/>
    <property type="molecule type" value="Genomic_DNA"/>
</dbReference>
<keyword evidence="1" id="KW-1133">Transmembrane helix</keyword>
<feature type="transmembrane region" description="Helical" evidence="1">
    <location>
        <begin position="41"/>
        <end position="60"/>
    </location>
</feature>
<keyword evidence="1" id="KW-0472">Membrane</keyword>
<keyword evidence="3" id="KW-1185">Reference proteome</keyword>
<dbReference type="Proteomes" id="UP001432202">
    <property type="component" value="Chromosome"/>
</dbReference>
<proteinExistence type="predicted"/>
<dbReference type="RefSeq" id="WP_338601929.1">
    <property type="nucleotide sequence ID" value="NZ_CP146016.1"/>
</dbReference>
<organism evidence="2 3">
    <name type="scientific">Sulfolobus tengchongensis</name>
    <dbReference type="NCBI Taxonomy" id="207809"/>
    <lineage>
        <taxon>Archaea</taxon>
        <taxon>Thermoproteota</taxon>
        <taxon>Thermoprotei</taxon>
        <taxon>Sulfolobales</taxon>
        <taxon>Sulfolobaceae</taxon>
        <taxon>Sulfolobus</taxon>
    </lineage>
</organism>
<evidence type="ECO:0000256" key="1">
    <source>
        <dbReference type="SAM" id="Phobius"/>
    </source>
</evidence>
<name>A0AAX4L2U8_9CREN</name>
<feature type="transmembrane region" description="Helical" evidence="1">
    <location>
        <begin position="189"/>
        <end position="209"/>
    </location>
</feature>
<keyword evidence="1" id="KW-0812">Transmembrane</keyword>
<evidence type="ECO:0000313" key="2">
    <source>
        <dbReference type="EMBL" id="WWQ60711.1"/>
    </source>
</evidence>
<dbReference type="GeneID" id="89335330"/>
<accession>A0AAX4L2U8</accession>
<dbReference type="InterPro" id="IPR036259">
    <property type="entry name" value="MFS_trans_sf"/>
</dbReference>
<protein>
    <recommendedName>
        <fullName evidence="4">MFS transporter</fullName>
    </recommendedName>
</protein>
<feature type="transmembrane region" description="Helical" evidence="1">
    <location>
        <begin position="252"/>
        <end position="276"/>
    </location>
</feature>